<keyword evidence="5" id="KW-0539">Nucleus</keyword>
<dbReference type="Proteomes" id="UP000449547">
    <property type="component" value="Unassembled WGS sequence"/>
</dbReference>
<evidence type="ECO:0000259" key="8">
    <source>
        <dbReference type="Pfam" id="PF12842"/>
    </source>
</evidence>
<feature type="region of interest" description="Disordered" evidence="6">
    <location>
        <begin position="577"/>
        <end position="597"/>
    </location>
</feature>
<evidence type="ECO:0000259" key="7">
    <source>
        <dbReference type="Pfam" id="PF04054"/>
    </source>
</evidence>
<dbReference type="GO" id="GO:0030015">
    <property type="term" value="C:CCR4-NOT core complex"/>
    <property type="evidence" value="ECO:0007669"/>
    <property type="project" value="InterPro"/>
</dbReference>
<dbReference type="Pfam" id="PF25097">
    <property type="entry name" value="ARM_Cnot1"/>
    <property type="match status" value="1"/>
</dbReference>
<dbReference type="InterPro" id="IPR040398">
    <property type="entry name" value="Not1"/>
</dbReference>
<dbReference type="Pfam" id="PF16419">
    <property type="entry name" value="CNOT1_HEAT_N"/>
    <property type="match status" value="1"/>
</dbReference>
<keyword evidence="3" id="KW-0805">Transcription regulation</keyword>
<evidence type="ECO:0000256" key="5">
    <source>
        <dbReference type="ARBA" id="ARBA00023242"/>
    </source>
</evidence>
<keyword evidence="14" id="KW-1185">Reference proteome</keyword>
<evidence type="ECO:0000256" key="1">
    <source>
        <dbReference type="ARBA" id="ARBA00004123"/>
    </source>
</evidence>
<dbReference type="InterPro" id="IPR032193">
    <property type="entry name" value="CNOT1_TTP_bind"/>
</dbReference>
<sequence length="1916" mass="213166">MSFKQLLLEIGPEHLLPEKLLSSLLQIKPNEVDQSIALILSEVLVPNSQGLGTMFGRGAQSLPEANARGAQLQACFKEHDQKATVNWYAVFTHLQELLFDSMRRQTVPSAPSFTLLFSALDFKPGIIDFFLSFEWYFSSQLLYALHTMNPQEGGFDVCASKNITKCFEENVGPPSILQFVNIGKLELTVANRLPPQEFERDFATFPEYLLVAALTIVEKSQFLNQIIDRFFATLLDQDSAALNAVVAKFNELDQPLLLQKATSYLSQRPHLGAAITIVKAMSSVTGLLDTWLKHLSSNYAALAMKVAVESSHFGYDYQSVIDARTSRDLPEAERQASFSALADIVDEHAHMDYDKGPQPMLAIPTVFYLLEKLKTSNGLIDAERLKNLQLLLLTTYPRLINFGNGHDQAILANAQASPSFPPSVEQEMKSYYSKMYNKEVEIKEVVDMLIQFKSSDDPHKQDVFACMIHSLLDEYRFFSEYPLSALASTSLLFGALLEKDLITGTTLTVALNFIWESCNQPVDSHLFKFAVQSLYNFKSRLHEYPIYCKHLLECQSLHNHAKMYQIVKDASNGIPCGAATQPQPTTPQPTQEGPKYQSVGRVSVPGTPQETPSEQVKDKLLFYVNNMTGDNIKLNEIKELLKPQFSSWFATYLVDDRAQLEPNNHDMYASLVFSLENPQFYRWVISVTLKSVLALLTASSPGANDKTHLKNLGAWLGKLTLAHDTALLRDHLAVKYLLVEAYHHQSLPVVIPFVCKILDQAQHSKIFRPPNPWTEGILKVLAELYECADLKLNLKFEIEVLLNSFKLKISDVEPSTLIRSHNSQALPQLFGQEPVVSLAGDMGRLSLFDNQMPAHLQQQLAAQQQQVRQQQQWVAQQQQLRQQQQQLQQQYVQQPRQQVPQYDTSFSNLAGNTIFTQHANLRRAFQASLARAVRECAVPILNRVSEAVLTTTHALVAKDFATEGDPQKLRKAYQTMAQQLTHAMVLCSGRKLLAETIEATMIQLMGTTNPQDFPAAELNQAIQANVGLCVEIVAKIALDNTVELIDERMHQMVAAREEHQQKHRGEPYADEGVAEYAFSLPAPLGLPREGISSSQMAIYEQFGFVKDPQAAAAAAAATSALPSVPGAVPPSAATGAPLAAPAPVVAPVVPESAAAVPEDSFDQLFGAITQGCDKAIALLAETQETKLVDLPVTHPIMGALTQALTVAQSNALKFPELLLKAAQYAVNCLFTQSHENPMATEIYVVILDKLCEYSPSTAKDVTWWLVHSSDQRKFNVPVIYSLLKVQLVAPSKLDASIGKLITETKSSVVVKFAADLLLELFGGDCPEDERPVALRSEFALTIKALKEYDGDDAEAVQKRDAILERLSTKMNPFSGSDMYTQLGYVFVEWNKLVNHPQHTPALKREFITQLVSQGILTTPKALVTLVRAALDISMTSFAFEHEIRVRTLHEQYLAIDALAVLMVELSLIDKSHAVDFFTKMMAVVVQDFVASHEAEAAAGGASTSSTTTSSTPWNERAFFRLFSSILSTWADASIYDADATSAIDADFYTYIGDVLVGLQPIIFPGFTFAWISLIAHRMLLPKLLELEDAKGYPVVVKFLTAVMKFQTVYAKDFNHDITSVIFKAISRILIGIAHDYPEFLVECHYQLVSGLPRGFVQLRNIILSAAPKSVTMPDPFTSGLKVERLAGINDAPVVNYKPMEDLIKVGLKKPVETYLRIPAPTLMRNIYAGIKLNHPKDVHDMGTHEVVHYNIKLINALVLHVGISAVTEKLPSSSSRFNPKSSQVALLVDLMNFGSDEFKFHMVNAIANQLRYPNCHTHWFIGIILYFFSSSQSWSSPEVKLEIQEIITRVLLERRIAAKPHPWGLTIVFTELIKNEDFGFFELPFVKSASPELKSIFDALAVNVKGSTNKEPETVS</sequence>
<accession>A0A642UK37</accession>
<feature type="domain" description="CCR4-NOT transcription complex subunit 1 CAF1-binding" evidence="9">
    <location>
        <begin position="609"/>
        <end position="824"/>
    </location>
</feature>
<dbReference type="GO" id="GO:0000288">
    <property type="term" value="P:nuclear-transcribed mRNA catabolic process, deadenylation-dependent decay"/>
    <property type="evidence" value="ECO:0007669"/>
    <property type="project" value="TreeGrafter"/>
</dbReference>
<name>A0A642UK37_DIURU</name>
<protein>
    <submittedName>
        <fullName evidence="13">Uncharacterized protein</fullName>
    </submittedName>
</protein>
<evidence type="ECO:0000259" key="11">
    <source>
        <dbReference type="Pfam" id="PF16419"/>
    </source>
</evidence>
<dbReference type="Gene3D" id="1.25.40.180">
    <property type="match status" value="1"/>
</dbReference>
<dbReference type="GO" id="GO:0000932">
    <property type="term" value="C:P-body"/>
    <property type="evidence" value="ECO:0007669"/>
    <property type="project" value="TreeGrafter"/>
</dbReference>
<feature type="domain" description="CCR4-NOT transcription complex subunit 1-like NOT1 connector" evidence="12">
    <location>
        <begin position="1197"/>
        <end position="1347"/>
    </location>
</feature>
<evidence type="ECO:0000256" key="6">
    <source>
        <dbReference type="SAM" id="MobiDB-lite"/>
    </source>
</evidence>
<dbReference type="Gene3D" id="1.25.40.840">
    <property type="entry name" value="CCR4-NOT transcription complex subunit 1 TTP binding domain"/>
    <property type="match status" value="1"/>
</dbReference>
<dbReference type="OMA" id="VECHYQL"/>
<feature type="domain" description="CCR4-NOT transcription complex subunit 1 TTP binding" evidence="10">
    <location>
        <begin position="413"/>
        <end position="570"/>
    </location>
</feature>
<dbReference type="Pfam" id="PF12842">
    <property type="entry name" value="DUF3819"/>
    <property type="match status" value="1"/>
</dbReference>
<feature type="compositionally biased region" description="Low complexity" evidence="6">
    <location>
        <begin position="580"/>
        <end position="591"/>
    </location>
</feature>
<dbReference type="InterPro" id="IPR032195">
    <property type="entry name" value="CNOT1_HEAT_N"/>
</dbReference>
<keyword evidence="4" id="KW-0804">Transcription</keyword>
<dbReference type="OrthoDB" id="1933107at2759"/>
<reference evidence="13 14" key="1">
    <citation type="submission" date="2019-07" db="EMBL/GenBank/DDBJ databases">
        <title>Genome assembly of two rare yeast pathogens: Diutina rugosa and Trichomonascus ciferrii.</title>
        <authorList>
            <person name="Mixao V."/>
            <person name="Saus E."/>
            <person name="Hansen A."/>
            <person name="Lass-Flor C."/>
            <person name="Gabaldon T."/>
        </authorList>
    </citation>
    <scope>NUCLEOTIDE SEQUENCE [LARGE SCALE GENOMIC DNA]</scope>
    <source>
        <strain evidence="13 14">CBS 613</strain>
    </source>
</reference>
<dbReference type="InterPro" id="IPR038535">
    <property type="entry name" value="CNOT1_TTP_bind_sf"/>
</dbReference>
<evidence type="ECO:0000259" key="9">
    <source>
        <dbReference type="Pfam" id="PF16415"/>
    </source>
</evidence>
<evidence type="ECO:0000256" key="2">
    <source>
        <dbReference type="ARBA" id="ARBA00022491"/>
    </source>
</evidence>
<dbReference type="Pfam" id="PF04054">
    <property type="entry name" value="Not1"/>
    <property type="match status" value="1"/>
</dbReference>
<dbReference type="RefSeq" id="XP_034011394.1">
    <property type="nucleotide sequence ID" value="XM_034156621.1"/>
</dbReference>
<dbReference type="Pfam" id="PF16417">
    <property type="entry name" value="CNOT1_TTP_bind"/>
    <property type="match status" value="1"/>
</dbReference>
<organism evidence="13 14">
    <name type="scientific">Diutina rugosa</name>
    <name type="common">Yeast</name>
    <name type="synonym">Candida rugosa</name>
    <dbReference type="NCBI Taxonomy" id="5481"/>
    <lineage>
        <taxon>Eukaryota</taxon>
        <taxon>Fungi</taxon>
        <taxon>Dikarya</taxon>
        <taxon>Ascomycota</taxon>
        <taxon>Saccharomycotina</taxon>
        <taxon>Pichiomycetes</taxon>
        <taxon>Debaryomycetaceae</taxon>
        <taxon>Diutina</taxon>
    </lineage>
</organism>
<dbReference type="PANTHER" id="PTHR13162">
    <property type="entry name" value="CCR4-NOT TRANSCRIPTION COMPLEX"/>
    <property type="match status" value="1"/>
</dbReference>
<comment type="subcellular location">
    <subcellularLocation>
        <location evidence="1">Nucleus</location>
    </subcellularLocation>
</comment>
<dbReference type="EMBL" id="SWFT01000112">
    <property type="protein sequence ID" value="KAA8900394.1"/>
    <property type="molecule type" value="Genomic_DNA"/>
</dbReference>
<dbReference type="InterPro" id="IPR032191">
    <property type="entry name" value="CNOT1_CAF1_bind"/>
</dbReference>
<dbReference type="Pfam" id="PF16415">
    <property type="entry name" value="CNOT1_CAF1_bind"/>
    <property type="match status" value="1"/>
</dbReference>
<dbReference type="InterPro" id="IPR007196">
    <property type="entry name" value="CCR4-Not_Not1_C"/>
</dbReference>
<dbReference type="InterPro" id="IPR024557">
    <property type="entry name" value="CNOT1_dom_4"/>
</dbReference>
<dbReference type="PANTHER" id="PTHR13162:SF8">
    <property type="entry name" value="CCR4-NOT TRANSCRIPTION COMPLEX SUBUNIT 1"/>
    <property type="match status" value="1"/>
</dbReference>
<dbReference type="CDD" id="cd20710">
    <property type="entry name" value="NOT1_connector"/>
    <property type="match status" value="1"/>
</dbReference>
<dbReference type="GeneID" id="54782468"/>
<dbReference type="GO" id="GO:0005634">
    <property type="term" value="C:nucleus"/>
    <property type="evidence" value="ECO:0007669"/>
    <property type="project" value="UniProtKB-SubCell"/>
</dbReference>
<dbReference type="GO" id="GO:0060090">
    <property type="term" value="F:molecular adaptor activity"/>
    <property type="evidence" value="ECO:0007669"/>
    <property type="project" value="TreeGrafter"/>
</dbReference>
<evidence type="ECO:0000313" key="13">
    <source>
        <dbReference type="EMBL" id="KAA8900394.1"/>
    </source>
</evidence>
<proteinExistence type="predicted"/>
<evidence type="ECO:0000256" key="4">
    <source>
        <dbReference type="ARBA" id="ARBA00023163"/>
    </source>
</evidence>
<feature type="domain" description="CCR4-Not complex component Not1 C-terminal" evidence="7">
    <location>
        <begin position="1538"/>
        <end position="1900"/>
    </location>
</feature>
<dbReference type="VEuPathDB" id="FungiDB:DIURU_003817"/>
<evidence type="ECO:0000313" key="14">
    <source>
        <dbReference type="Proteomes" id="UP000449547"/>
    </source>
</evidence>
<feature type="domain" description="CCR4-NOT transcription complex subunit 1 HEAT repeat 1" evidence="11">
    <location>
        <begin position="3"/>
        <end position="214"/>
    </location>
</feature>
<gene>
    <name evidence="13" type="ORF">DIURU_003817</name>
</gene>
<evidence type="ECO:0000259" key="12">
    <source>
        <dbReference type="Pfam" id="PF25097"/>
    </source>
</evidence>
<evidence type="ECO:0000259" key="10">
    <source>
        <dbReference type="Pfam" id="PF16417"/>
    </source>
</evidence>
<keyword evidence="2" id="KW-0678">Repressor</keyword>
<dbReference type="Gene3D" id="1.25.40.800">
    <property type="match status" value="1"/>
</dbReference>
<feature type="domain" description="CCR4-NOT transcription complex subunit 1" evidence="8">
    <location>
        <begin position="920"/>
        <end position="1060"/>
    </location>
</feature>
<dbReference type="InterPro" id="IPR055454">
    <property type="entry name" value="CNOT1-like_NOT1_connector"/>
</dbReference>
<dbReference type="GO" id="GO:0017148">
    <property type="term" value="P:negative regulation of translation"/>
    <property type="evidence" value="ECO:0007669"/>
    <property type="project" value="InterPro"/>
</dbReference>
<comment type="caution">
    <text evidence="13">The sequence shown here is derived from an EMBL/GenBank/DDBJ whole genome shotgun (WGS) entry which is preliminary data.</text>
</comment>
<dbReference type="Gene3D" id="1.25.40.790">
    <property type="match status" value="1"/>
</dbReference>
<evidence type="ECO:0000256" key="3">
    <source>
        <dbReference type="ARBA" id="ARBA00023015"/>
    </source>
</evidence>